<evidence type="ECO:0000256" key="17">
    <source>
        <dbReference type="RuleBase" id="RU004460"/>
    </source>
</evidence>
<evidence type="ECO:0000313" key="21">
    <source>
        <dbReference type="EMBL" id="MBB6123604.1"/>
    </source>
</evidence>
<evidence type="ECO:0000259" key="18">
    <source>
        <dbReference type="SMART" id="SM00474"/>
    </source>
</evidence>
<dbReference type="CDD" id="cd09898">
    <property type="entry name" value="H3TH_53EXO"/>
    <property type="match status" value="1"/>
</dbReference>
<keyword evidence="7 17" id="KW-0235">DNA replication</keyword>
<evidence type="ECO:0000256" key="9">
    <source>
        <dbReference type="ARBA" id="ARBA00022763"/>
    </source>
</evidence>
<dbReference type="InterPro" id="IPR002298">
    <property type="entry name" value="DNA_polymerase_A"/>
</dbReference>
<dbReference type="EC" id="2.7.7.7" evidence="3 16"/>
<comment type="caution">
    <text evidence="21">The sequence shown here is derived from an EMBL/GenBank/DDBJ whole genome shotgun (WGS) entry which is preliminary data.</text>
</comment>
<gene>
    <name evidence="17" type="primary">polA</name>
    <name evidence="21" type="ORF">FHS92_001311</name>
</gene>
<dbReference type="CDD" id="cd09859">
    <property type="entry name" value="PIN_53EXO"/>
    <property type="match status" value="1"/>
</dbReference>
<dbReference type="SUPFAM" id="SSF88723">
    <property type="entry name" value="PIN domain-like"/>
    <property type="match status" value="1"/>
</dbReference>
<dbReference type="InterPro" id="IPR018320">
    <property type="entry name" value="DNA_polymerase_1"/>
</dbReference>
<dbReference type="InterPro" id="IPR036397">
    <property type="entry name" value="RNaseH_sf"/>
</dbReference>
<evidence type="ECO:0000259" key="19">
    <source>
        <dbReference type="SMART" id="SM00475"/>
    </source>
</evidence>
<keyword evidence="6 17" id="KW-0548">Nucleotidyltransferase</keyword>
<dbReference type="Gene3D" id="1.10.150.20">
    <property type="entry name" value="5' to 3' exonuclease, C-terminal subdomain"/>
    <property type="match status" value="2"/>
</dbReference>
<dbReference type="PRINTS" id="PR00868">
    <property type="entry name" value="DNAPOLI"/>
</dbReference>
<keyword evidence="22" id="KW-1185">Reference proteome</keyword>
<dbReference type="GO" id="GO:0008408">
    <property type="term" value="F:3'-5' exonuclease activity"/>
    <property type="evidence" value="ECO:0007669"/>
    <property type="project" value="UniProtKB-UniRule"/>
</dbReference>
<dbReference type="Gene3D" id="3.30.70.370">
    <property type="match status" value="1"/>
</dbReference>
<evidence type="ECO:0000256" key="3">
    <source>
        <dbReference type="ARBA" id="ARBA00012417"/>
    </source>
</evidence>
<sequence>MTASFGRRAWLRYSAAMSEQNHLYLVDGSGYIFRAYHQLPPLTNRHGQPAGAVYGYTAMLWKLAADLHHADGPTHLAVIFDKSSKTFRNDLYDQYKANRPPAPEDLIPQFPMIRDATRAFSLPCIEEEGFEADDIIASYTVEAVKRGWHVTIVSSDKDLAQLIQPGVDMLDTMKNERRGPGYVQDKFGVDPDKLGDVLALMGDSVDNVPGVPGIGPKTAAKLITEYGTLDAVLAAAPAMKPSKMRDNLIEHEGMARLSRQLVELHREVPLPDPLDDLVLGAIPPEPLREFLTYHGFNSLLTRLDGSSAGAGGAMTSPNAPRVQMKLAGTEEGGAPKADPAPGFMAMPPIDRSLYETVTSEDALDRWIAEARAEGIVAIDTETDALDSITARLVGISLSTGPGRACYIPLAHGGTDMFAEKPDQLDAGWTLARLKPLLEDEGVLKIGHNLKYDLNVLDRAAAGIGGLRIAPFDDTILMSFDLEAGKGLAGHGMDEAARAHLDHACIGFKDVAGTGKKAISFAEVPLDRATEYAAEDAEVTLRLWHRFKPRLHAEGVTRVYELVDRPLVPVIAAMERTGIKVDRDYLSRLSGEFADGILALEKEIHEYAGQPFSIGSPKQLGEILFDKLGHKGGKKGKAGGYSTDVTILEKLKAEGSEISGKVLEWRQFSKLKSTYTDALQAQINPATGRVHTSYSLTGAQTGRLSSTDPNLQNIPIRTEIGRQIRDAFIAEEGKLLLAADYSQIELRLAAHMADVPALKEAFLAGEDIHAATAQELFGRVDRETRGRAKTINFAILYGISRWGLAARLEITPDEAQDMIARYYDRFPGIGVYIGDTLEKARATGFTQTLFGRKTWFPRIKAAIQHERQGAERAAINAPIQGTSADIIKRAMARMGPALERAGLAETRMLLQVHDELVFEVPEADAEAAGAVIREVMENAASPLVTISVPLAVEVGTGKSWGAAH</sequence>
<keyword evidence="9 17" id="KW-0227">DNA damage</keyword>
<dbReference type="GO" id="GO:0003887">
    <property type="term" value="F:DNA-directed DNA polymerase activity"/>
    <property type="evidence" value="ECO:0007669"/>
    <property type="project" value="UniProtKB-UniRule"/>
</dbReference>
<dbReference type="GO" id="GO:0008409">
    <property type="term" value="F:5'-3' exonuclease activity"/>
    <property type="evidence" value="ECO:0007669"/>
    <property type="project" value="UniProtKB-UniRule"/>
</dbReference>
<dbReference type="InterPro" id="IPR029060">
    <property type="entry name" value="PIN-like_dom_sf"/>
</dbReference>
<dbReference type="InterPro" id="IPR002421">
    <property type="entry name" value="5-3_exonuclease"/>
</dbReference>
<dbReference type="InterPro" id="IPR020045">
    <property type="entry name" value="DNA_polI_H3TH"/>
</dbReference>
<dbReference type="Pfam" id="PF01367">
    <property type="entry name" value="5_3_exonuc"/>
    <property type="match status" value="1"/>
</dbReference>
<name>A0A841IYW9_9SPHN</name>
<feature type="domain" description="5'-3' exonuclease" evidence="19">
    <location>
        <begin position="21"/>
        <end position="280"/>
    </location>
</feature>
<dbReference type="AlphaFoldDB" id="A0A841IYW9"/>
<evidence type="ECO:0000256" key="4">
    <source>
        <dbReference type="ARBA" id="ARBA00020311"/>
    </source>
</evidence>
<dbReference type="InterPro" id="IPR012337">
    <property type="entry name" value="RNaseH-like_sf"/>
</dbReference>
<dbReference type="SUPFAM" id="SSF47807">
    <property type="entry name" value="5' to 3' exonuclease, C-terminal subdomain"/>
    <property type="match status" value="1"/>
</dbReference>
<keyword evidence="14 17" id="KW-0234">DNA repair</keyword>
<proteinExistence type="inferred from homology"/>
<evidence type="ECO:0000256" key="1">
    <source>
        <dbReference type="ARBA" id="ARBA00007705"/>
    </source>
</evidence>
<dbReference type="Gene3D" id="3.30.420.10">
    <property type="entry name" value="Ribonuclease H-like superfamily/Ribonuclease H"/>
    <property type="match status" value="1"/>
</dbReference>
<protein>
    <recommendedName>
        <fullName evidence="4 16">DNA polymerase I</fullName>
        <ecNumber evidence="3 16">2.7.7.7</ecNumber>
    </recommendedName>
</protein>
<dbReference type="InterPro" id="IPR036279">
    <property type="entry name" value="5-3_exonuclease_C_sf"/>
</dbReference>
<keyword evidence="5 17" id="KW-0808">Transferase</keyword>
<dbReference type="PANTHER" id="PTHR10133">
    <property type="entry name" value="DNA POLYMERASE I"/>
    <property type="match status" value="1"/>
</dbReference>
<dbReference type="NCBIfam" id="TIGR00593">
    <property type="entry name" value="pola"/>
    <property type="match status" value="1"/>
</dbReference>
<dbReference type="GO" id="GO:0006302">
    <property type="term" value="P:double-strand break repair"/>
    <property type="evidence" value="ECO:0007669"/>
    <property type="project" value="TreeGrafter"/>
</dbReference>
<evidence type="ECO:0000256" key="8">
    <source>
        <dbReference type="ARBA" id="ARBA00022722"/>
    </source>
</evidence>
<feature type="domain" description="DNA-directed DNA polymerase family A palm" evidence="20">
    <location>
        <begin position="720"/>
        <end position="923"/>
    </location>
</feature>
<dbReference type="SMART" id="SM00474">
    <property type="entry name" value="35EXOc"/>
    <property type="match status" value="1"/>
</dbReference>
<dbReference type="GO" id="GO:0006261">
    <property type="term" value="P:DNA-templated DNA replication"/>
    <property type="evidence" value="ECO:0007669"/>
    <property type="project" value="UniProtKB-UniRule"/>
</dbReference>
<dbReference type="PROSITE" id="PS00447">
    <property type="entry name" value="DNA_POLYMERASE_A"/>
    <property type="match status" value="1"/>
</dbReference>
<evidence type="ECO:0000256" key="6">
    <source>
        <dbReference type="ARBA" id="ARBA00022695"/>
    </source>
</evidence>
<feature type="domain" description="3'-5' exonuclease" evidence="18">
    <location>
        <begin position="354"/>
        <end position="551"/>
    </location>
</feature>
<comment type="similarity">
    <text evidence="1 17">Belongs to the DNA polymerase type-A family.</text>
</comment>
<dbReference type="Gene3D" id="3.40.50.1010">
    <property type="entry name" value="5'-nuclease"/>
    <property type="match status" value="1"/>
</dbReference>
<dbReference type="InterPro" id="IPR002562">
    <property type="entry name" value="3'-5'_exonuclease_dom"/>
</dbReference>
<evidence type="ECO:0000256" key="13">
    <source>
        <dbReference type="ARBA" id="ARBA00023125"/>
    </source>
</evidence>
<dbReference type="FunFam" id="1.10.150.20:FF:000003">
    <property type="entry name" value="DNA polymerase I"/>
    <property type="match status" value="1"/>
</dbReference>
<comment type="catalytic activity">
    <reaction evidence="15 17">
        <text>DNA(n) + a 2'-deoxyribonucleoside 5'-triphosphate = DNA(n+1) + diphosphate</text>
        <dbReference type="Rhea" id="RHEA:22508"/>
        <dbReference type="Rhea" id="RHEA-COMP:17339"/>
        <dbReference type="Rhea" id="RHEA-COMP:17340"/>
        <dbReference type="ChEBI" id="CHEBI:33019"/>
        <dbReference type="ChEBI" id="CHEBI:61560"/>
        <dbReference type="ChEBI" id="CHEBI:173112"/>
        <dbReference type="EC" id="2.7.7.7"/>
    </reaction>
</comment>
<keyword evidence="11 17" id="KW-0269">Exonuclease</keyword>
<dbReference type="SUPFAM" id="SSF56672">
    <property type="entry name" value="DNA/RNA polymerases"/>
    <property type="match status" value="1"/>
</dbReference>
<dbReference type="Gene3D" id="1.20.1060.10">
    <property type="entry name" value="Taq DNA Polymerase, Chain T, domain 4"/>
    <property type="match status" value="1"/>
</dbReference>
<evidence type="ECO:0000256" key="11">
    <source>
        <dbReference type="ARBA" id="ARBA00022839"/>
    </source>
</evidence>
<comment type="function">
    <text evidence="17">In addition to polymerase activity, this DNA polymerase exhibits 3'-5' and 5'-3' exonuclease activity.</text>
</comment>
<evidence type="ECO:0000259" key="20">
    <source>
        <dbReference type="SMART" id="SM00482"/>
    </source>
</evidence>
<dbReference type="SMART" id="SM00279">
    <property type="entry name" value="HhH2"/>
    <property type="match status" value="1"/>
</dbReference>
<accession>A0A841IYW9</accession>
<dbReference type="SMART" id="SM00475">
    <property type="entry name" value="53EXOc"/>
    <property type="match status" value="1"/>
</dbReference>
<evidence type="ECO:0000256" key="12">
    <source>
        <dbReference type="ARBA" id="ARBA00022932"/>
    </source>
</evidence>
<dbReference type="SMART" id="SM00482">
    <property type="entry name" value="POLAc"/>
    <property type="match status" value="1"/>
</dbReference>
<dbReference type="InterPro" id="IPR001098">
    <property type="entry name" value="DNA-dir_DNA_pol_A_palm_dom"/>
</dbReference>
<organism evidence="21 22">
    <name type="scientific">Sphingobium subterraneum</name>
    <dbReference type="NCBI Taxonomy" id="627688"/>
    <lineage>
        <taxon>Bacteria</taxon>
        <taxon>Pseudomonadati</taxon>
        <taxon>Pseudomonadota</taxon>
        <taxon>Alphaproteobacteria</taxon>
        <taxon>Sphingomonadales</taxon>
        <taxon>Sphingomonadaceae</taxon>
        <taxon>Sphingobium</taxon>
    </lineage>
</organism>
<dbReference type="PANTHER" id="PTHR10133:SF27">
    <property type="entry name" value="DNA POLYMERASE NU"/>
    <property type="match status" value="1"/>
</dbReference>
<evidence type="ECO:0000256" key="7">
    <source>
        <dbReference type="ARBA" id="ARBA00022705"/>
    </source>
</evidence>
<dbReference type="FunFam" id="1.20.1060.10:FF:000001">
    <property type="entry name" value="DNA polymerase I"/>
    <property type="match status" value="1"/>
</dbReference>
<dbReference type="InterPro" id="IPR020046">
    <property type="entry name" value="5-3_exonucl_a-hlix_arch_N"/>
</dbReference>
<keyword evidence="12 17" id="KW-0239">DNA-directed DNA polymerase</keyword>
<keyword evidence="8" id="KW-0540">Nuclease</keyword>
<dbReference type="InterPro" id="IPR043502">
    <property type="entry name" value="DNA/RNA_pol_sf"/>
</dbReference>
<dbReference type="EMBL" id="JACIJP010000001">
    <property type="protein sequence ID" value="MBB6123604.1"/>
    <property type="molecule type" value="Genomic_DNA"/>
</dbReference>
<reference evidence="21 22" key="1">
    <citation type="submission" date="2020-08" db="EMBL/GenBank/DDBJ databases">
        <title>Genomic Encyclopedia of Type Strains, Phase IV (KMG-IV): sequencing the most valuable type-strain genomes for metagenomic binning, comparative biology and taxonomic classification.</title>
        <authorList>
            <person name="Goeker M."/>
        </authorList>
    </citation>
    <scope>NUCLEOTIDE SEQUENCE [LARGE SCALE GENOMIC DNA]</scope>
    <source>
        <strain evidence="21 22">DSM 102255</strain>
    </source>
</reference>
<dbReference type="Pfam" id="PF01612">
    <property type="entry name" value="DNA_pol_A_exo1"/>
    <property type="match status" value="1"/>
</dbReference>
<evidence type="ECO:0000256" key="5">
    <source>
        <dbReference type="ARBA" id="ARBA00022679"/>
    </source>
</evidence>
<dbReference type="InterPro" id="IPR019760">
    <property type="entry name" value="DNA-dir_DNA_pol_A_CS"/>
</dbReference>
<evidence type="ECO:0000256" key="10">
    <source>
        <dbReference type="ARBA" id="ARBA00022801"/>
    </source>
</evidence>
<keyword evidence="10 17" id="KW-0378">Hydrolase</keyword>
<keyword evidence="13 17" id="KW-0238">DNA-binding</keyword>
<evidence type="ECO:0000313" key="22">
    <source>
        <dbReference type="Proteomes" id="UP000552700"/>
    </source>
</evidence>
<dbReference type="Pfam" id="PF00476">
    <property type="entry name" value="DNA_pol_A"/>
    <property type="match status" value="1"/>
</dbReference>
<dbReference type="FunFam" id="3.40.50.1010:FF:000001">
    <property type="entry name" value="DNA polymerase I"/>
    <property type="match status" value="1"/>
</dbReference>
<comment type="subunit">
    <text evidence="2">Single-chain monomer with multiple functions.</text>
</comment>
<dbReference type="CDD" id="cd06139">
    <property type="entry name" value="DNA_polA_I_Ecoli_like_exo"/>
    <property type="match status" value="1"/>
</dbReference>
<evidence type="ECO:0000256" key="16">
    <source>
        <dbReference type="NCBIfam" id="TIGR00593"/>
    </source>
</evidence>
<evidence type="ECO:0000256" key="15">
    <source>
        <dbReference type="ARBA" id="ARBA00049244"/>
    </source>
</evidence>
<dbReference type="FunFam" id="1.10.150.20:FF:000002">
    <property type="entry name" value="DNA polymerase I"/>
    <property type="match status" value="1"/>
</dbReference>
<dbReference type="SUPFAM" id="SSF53098">
    <property type="entry name" value="Ribonuclease H-like"/>
    <property type="match status" value="1"/>
</dbReference>
<dbReference type="NCBIfam" id="NF004397">
    <property type="entry name" value="PRK05755.1"/>
    <property type="match status" value="1"/>
</dbReference>
<evidence type="ECO:0000256" key="14">
    <source>
        <dbReference type="ARBA" id="ARBA00023204"/>
    </source>
</evidence>
<dbReference type="CDD" id="cd08637">
    <property type="entry name" value="DNA_pol_A_pol_I_C"/>
    <property type="match status" value="1"/>
</dbReference>
<dbReference type="InterPro" id="IPR008918">
    <property type="entry name" value="HhH2"/>
</dbReference>
<evidence type="ECO:0000256" key="2">
    <source>
        <dbReference type="ARBA" id="ARBA00011541"/>
    </source>
</evidence>
<dbReference type="Proteomes" id="UP000552700">
    <property type="component" value="Unassembled WGS sequence"/>
</dbReference>
<dbReference type="GO" id="GO:0003677">
    <property type="term" value="F:DNA binding"/>
    <property type="evidence" value="ECO:0007669"/>
    <property type="project" value="UniProtKB-UniRule"/>
</dbReference>
<dbReference type="Pfam" id="PF02739">
    <property type="entry name" value="5_3_exonuc_N"/>
    <property type="match status" value="1"/>
</dbReference>